<evidence type="ECO:0000256" key="5">
    <source>
        <dbReference type="ARBA" id="ARBA00022801"/>
    </source>
</evidence>
<feature type="compositionally biased region" description="Gly residues" evidence="8">
    <location>
        <begin position="359"/>
        <end position="374"/>
    </location>
</feature>
<feature type="domain" description="Peptidase S54 rhomboid" evidence="10">
    <location>
        <begin position="108"/>
        <end position="255"/>
    </location>
</feature>
<keyword evidence="4 9" id="KW-0812">Transmembrane</keyword>
<dbReference type="InterPro" id="IPR022764">
    <property type="entry name" value="Peptidase_S54_rhomboid_dom"/>
</dbReference>
<evidence type="ECO:0000259" key="10">
    <source>
        <dbReference type="Pfam" id="PF01694"/>
    </source>
</evidence>
<dbReference type="Gene3D" id="1.20.1540.10">
    <property type="entry name" value="Rhomboid-like"/>
    <property type="match status" value="1"/>
</dbReference>
<reference evidence="11" key="1">
    <citation type="submission" date="2017-08" db="EMBL/GenBank/DDBJ databases">
        <authorList>
            <person name="Polle J.E."/>
            <person name="Barry K."/>
            <person name="Cushman J."/>
            <person name="Schmutz J."/>
            <person name="Tran D."/>
            <person name="Hathwaick L.T."/>
            <person name="Yim W.C."/>
            <person name="Jenkins J."/>
            <person name="Mckie-Krisberg Z.M."/>
            <person name="Prochnik S."/>
            <person name="Lindquist E."/>
            <person name="Dockter R.B."/>
            <person name="Adam C."/>
            <person name="Molina H."/>
            <person name="Bunkerborg J."/>
            <person name="Jin E."/>
            <person name="Buchheim M."/>
            <person name="Magnuson J."/>
        </authorList>
    </citation>
    <scope>NUCLEOTIDE SEQUENCE</scope>
    <source>
        <strain evidence="11">CCAP 19/18</strain>
    </source>
</reference>
<evidence type="ECO:0000256" key="8">
    <source>
        <dbReference type="SAM" id="MobiDB-lite"/>
    </source>
</evidence>
<evidence type="ECO:0000256" key="1">
    <source>
        <dbReference type="ARBA" id="ARBA00004141"/>
    </source>
</evidence>
<dbReference type="PANTHER" id="PTHR43066">
    <property type="entry name" value="RHOMBOID-RELATED PROTEIN"/>
    <property type="match status" value="1"/>
</dbReference>
<evidence type="ECO:0000256" key="6">
    <source>
        <dbReference type="ARBA" id="ARBA00022989"/>
    </source>
</evidence>
<accession>A0ABQ7H835</accession>
<comment type="similarity">
    <text evidence="2">Belongs to the peptidase S54 family.</text>
</comment>
<feature type="transmembrane region" description="Helical" evidence="9">
    <location>
        <begin position="239"/>
        <end position="265"/>
    </location>
</feature>
<feature type="compositionally biased region" description="Low complexity" evidence="8">
    <location>
        <begin position="302"/>
        <end position="320"/>
    </location>
</feature>
<keyword evidence="5" id="KW-0378">Hydrolase</keyword>
<evidence type="ECO:0000313" key="12">
    <source>
        <dbReference type="Proteomes" id="UP000815325"/>
    </source>
</evidence>
<dbReference type="InterPro" id="IPR035952">
    <property type="entry name" value="Rhomboid-like_sf"/>
</dbReference>
<feature type="region of interest" description="Disordered" evidence="8">
    <location>
        <begin position="296"/>
        <end position="427"/>
    </location>
</feature>
<organism evidence="11 12">
    <name type="scientific">Dunaliella salina</name>
    <name type="common">Green alga</name>
    <name type="synonym">Protococcus salinus</name>
    <dbReference type="NCBI Taxonomy" id="3046"/>
    <lineage>
        <taxon>Eukaryota</taxon>
        <taxon>Viridiplantae</taxon>
        <taxon>Chlorophyta</taxon>
        <taxon>core chlorophytes</taxon>
        <taxon>Chlorophyceae</taxon>
        <taxon>CS clade</taxon>
        <taxon>Chlamydomonadales</taxon>
        <taxon>Dunaliellaceae</taxon>
        <taxon>Dunaliella</taxon>
    </lineage>
</organism>
<comment type="subcellular location">
    <subcellularLocation>
        <location evidence="1">Membrane</location>
        <topology evidence="1">Multi-pass membrane protein</topology>
    </subcellularLocation>
</comment>
<dbReference type="EMBL" id="MU069450">
    <property type="protein sequence ID" value="KAF5843019.1"/>
    <property type="molecule type" value="Genomic_DNA"/>
</dbReference>
<dbReference type="Proteomes" id="UP000815325">
    <property type="component" value="Unassembled WGS sequence"/>
</dbReference>
<keyword evidence="6 9" id="KW-1133">Transmembrane helix</keyword>
<evidence type="ECO:0000256" key="2">
    <source>
        <dbReference type="ARBA" id="ARBA00009045"/>
    </source>
</evidence>
<dbReference type="PANTHER" id="PTHR43066:SF1">
    <property type="entry name" value="RHOMBOID PROTEIN 2"/>
    <property type="match status" value="1"/>
</dbReference>
<dbReference type="Pfam" id="PF01694">
    <property type="entry name" value="Rhomboid"/>
    <property type="match status" value="1"/>
</dbReference>
<keyword evidence="12" id="KW-1185">Reference proteome</keyword>
<feature type="transmembrane region" description="Helical" evidence="9">
    <location>
        <begin position="149"/>
        <end position="172"/>
    </location>
</feature>
<feature type="compositionally biased region" description="Low complexity" evidence="8">
    <location>
        <begin position="340"/>
        <end position="351"/>
    </location>
</feature>
<proteinExistence type="inferred from homology"/>
<evidence type="ECO:0000256" key="3">
    <source>
        <dbReference type="ARBA" id="ARBA00022670"/>
    </source>
</evidence>
<feature type="transmembrane region" description="Helical" evidence="9">
    <location>
        <begin position="211"/>
        <end position="233"/>
    </location>
</feature>
<evidence type="ECO:0000313" key="11">
    <source>
        <dbReference type="EMBL" id="KAF5843019.1"/>
    </source>
</evidence>
<gene>
    <name evidence="11" type="ORF">DUNSADRAFT_3147</name>
</gene>
<comment type="caution">
    <text evidence="11">The sequence shown here is derived from an EMBL/GenBank/DDBJ whole genome shotgun (WGS) entry which is preliminary data.</text>
</comment>
<evidence type="ECO:0000256" key="9">
    <source>
        <dbReference type="SAM" id="Phobius"/>
    </source>
</evidence>
<evidence type="ECO:0000256" key="4">
    <source>
        <dbReference type="ARBA" id="ARBA00022692"/>
    </source>
</evidence>
<sequence length="439" mass="47455">MRSSSVCNAYIPSGSISRLESVEYCEDGRCKSGRFILIKLLRSKYHFSDNIDTAAKVYNLPYKPPVTLAIMAANFAIHFRDHVLPQEVARLVPSISEGCIQPYAILNGQWMRLIWSAFLHLDDSHVYYNMASLLVKGLQMESQMGSKRFCVLVAELLVLSHGFMALGCAFLGENYYELRYLSRSMCAAGFSAVLFALKVVLTHDDPGTSQLLSIAVPTKYLAWAELLLIHYLVPQSSFAGHLAGVMAGFVHVKLIHPILMGSLFLRGGRRRVPGQGWMQWLASALRLSRPRVWGGGRLGSERGAMPPSAPSPASRRTGASTPGDFRARSSAVPPRPSAPVIPVGQQQQQQQERQLHEGVLGGDGGAQQSRGGGVSVTAQDNLAGGPGGEERFTDDTGVLAEGRGAASTRVPASAGGQGVRGPSAEQLRQLRLRRFGGGQ</sequence>
<protein>
    <recommendedName>
        <fullName evidence="10">Peptidase S54 rhomboid domain-containing protein</fullName>
    </recommendedName>
</protein>
<keyword evidence="7 9" id="KW-0472">Membrane</keyword>
<feature type="transmembrane region" description="Helical" evidence="9">
    <location>
        <begin position="178"/>
        <end position="199"/>
    </location>
</feature>
<keyword evidence="3" id="KW-0645">Protease</keyword>
<name>A0ABQ7H835_DUNSA</name>
<dbReference type="SUPFAM" id="SSF144091">
    <property type="entry name" value="Rhomboid-like"/>
    <property type="match status" value="1"/>
</dbReference>
<evidence type="ECO:0000256" key="7">
    <source>
        <dbReference type="ARBA" id="ARBA00023136"/>
    </source>
</evidence>